<feature type="signal peptide" evidence="1">
    <location>
        <begin position="1"/>
        <end position="27"/>
    </location>
</feature>
<gene>
    <name evidence="2" type="ORF">EUGRSUZ_G00680</name>
</gene>
<sequence>MWTPISFSEQSKLTLLVSLVSIGLTFMKSPNTYKCTHRKAKDRETLQGRISTNTVSISLTTWRVPV</sequence>
<reference evidence="2" key="1">
    <citation type="submission" date="2013-07" db="EMBL/GenBank/DDBJ databases">
        <title>The genome of Eucalyptus grandis.</title>
        <authorList>
            <person name="Schmutz J."/>
            <person name="Hayes R."/>
            <person name="Myburg A."/>
            <person name="Tuskan G."/>
            <person name="Grattapaglia D."/>
            <person name="Rokhsar D.S."/>
        </authorList>
    </citation>
    <scope>NUCLEOTIDE SEQUENCE</scope>
    <source>
        <tissue evidence="2">Leaf extractions</tissue>
    </source>
</reference>
<keyword evidence="1" id="KW-0732">Signal</keyword>
<dbReference type="EMBL" id="KK198759">
    <property type="protein sequence ID" value="KCW63080.1"/>
    <property type="molecule type" value="Genomic_DNA"/>
</dbReference>
<name>A0A059BBN2_EUCGR</name>
<dbReference type="Gramene" id="KCW63080">
    <property type="protein sequence ID" value="KCW63080"/>
    <property type="gene ID" value="EUGRSUZ_G00680"/>
</dbReference>
<feature type="chain" id="PRO_5001574138" evidence="1">
    <location>
        <begin position="28"/>
        <end position="66"/>
    </location>
</feature>
<organism evidence="2">
    <name type="scientific">Eucalyptus grandis</name>
    <name type="common">Flooded gum</name>
    <dbReference type="NCBI Taxonomy" id="71139"/>
    <lineage>
        <taxon>Eukaryota</taxon>
        <taxon>Viridiplantae</taxon>
        <taxon>Streptophyta</taxon>
        <taxon>Embryophyta</taxon>
        <taxon>Tracheophyta</taxon>
        <taxon>Spermatophyta</taxon>
        <taxon>Magnoliopsida</taxon>
        <taxon>eudicotyledons</taxon>
        <taxon>Gunneridae</taxon>
        <taxon>Pentapetalae</taxon>
        <taxon>rosids</taxon>
        <taxon>malvids</taxon>
        <taxon>Myrtales</taxon>
        <taxon>Myrtaceae</taxon>
        <taxon>Myrtoideae</taxon>
        <taxon>Eucalypteae</taxon>
        <taxon>Eucalyptus</taxon>
    </lineage>
</organism>
<dbReference type="AlphaFoldDB" id="A0A059BBN2"/>
<proteinExistence type="predicted"/>
<protein>
    <submittedName>
        <fullName evidence="2">Uncharacterized protein</fullName>
    </submittedName>
</protein>
<accession>A0A059BBN2</accession>
<evidence type="ECO:0000256" key="1">
    <source>
        <dbReference type="SAM" id="SignalP"/>
    </source>
</evidence>
<evidence type="ECO:0000313" key="2">
    <source>
        <dbReference type="EMBL" id="KCW63080.1"/>
    </source>
</evidence>
<dbReference type="InParanoid" id="A0A059BBN2"/>